<feature type="compositionally biased region" description="Basic and acidic residues" evidence="6">
    <location>
        <begin position="299"/>
        <end position="310"/>
    </location>
</feature>
<evidence type="ECO:0000256" key="6">
    <source>
        <dbReference type="SAM" id="MobiDB-lite"/>
    </source>
</evidence>
<evidence type="ECO:0000256" key="3">
    <source>
        <dbReference type="ARBA" id="ARBA00022692"/>
    </source>
</evidence>
<feature type="transmembrane region" description="Helical" evidence="7">
    <location>
        <begin position="7"/>
        <end position="28"/>
    </location>
</feature>
<keyword evidence="5 7" id="KW-0472">Membrane</keyword>
<dbReference type="Pfam" id="PF00892">
    <property type="entry name" value="EamA"/>
    <property type="match status" value="2"/>
</dbReference>
<evidence type="ECO:0000256" key="7">
    <source>
        <dbReference type="SAM" id="Phobius"/>
    </source>
</evidence>
<feature type="transmembrane region" description="Helical" evidence="7">
    <location>
        <begin position="123"/>
        <end position="144"/>
    </location>
</feature>
<dbReference type="AlphaFoldDB" id="A0A3G8JVG4"/>
<keyword evidence="4 7" id="KW-1133">Transmembrane helix</keyword>
<feature type="transmembrane region" description="Helical" evidence="7">
    <location>
        <begin position="34"/>
        <end position="54"/>
    </location>
</feature>
<organism evidence="9 10">
    <name type="scientific">Gordonia insulae</name>
    <dbReference type="NCBI Taxonomy" id="2420509"/>
    <lineage>
        <taxon>Bacteria</taxon>
        <taxon>Bacillati</taxon>
        <taxon>Actinomycetota</taxon>
        <taxon>Actinomycetes</taxon>
        <taxon>Mycobacteriales</taxon>
        <taxon>Gordoniaceae</taxon>
        <taxon>Gordonia</taxon>
    </lineage>
</organism>
<dbReference type="PANTHER" id="PTHR32322">
    <property type="entry name" value="INNER MEMBRANE TRANSPORTER"/>
    <property type="match status" value="1"/>
</dbReference>
<dbReference type="GO" id="GO:0016020">
    <property type="term" value="C:membrane"/>
    <property type="evidence" value="ECO:0007669"/>
    <property type="project" value="UniProtKB-SubCell"/>
</dbReference>
<protein>
    <recommendedName>
        <fullName evidence="8">EamA domain-containing protein</fullName>
    </recommendedName>
</protein>
<evidence type="ECO:0000313" key="10">
    <source>
        <dbReference type="Proteomes" id="UP000271469"/>
    </source>
</evidence>
<feature type="transmembrane region" description="Helical" evidence="7">
    <location>
        <begin position="212"/>
        <end position="231"/>
    </location>
</feature>
<dbReference type="KEGG" id="gom:D7316_04776"/>
<feature type="transmembrane region" description="Helical" evidence="7">
    <location>
        <begin position="93"/>
        <end position="111"/>
    </location>
</feature>
<keyword evidence="10" id="KW-1185">Reference proteome</keyword>
<gene>
    <name evidence="9" type="ORF">D7316_04776</name>
</gene>
<evidence type="ECO:0000256" key="5">
    <source>
        <dbReference type="ARBA" id="ARBA00023136"/>
    </source>
</evidence>
<feature type="transmembrane region" description="Helical" evidence="7">
    <location>
        <begin position="267"/>
        <end position="284"/>
    </location>
</feature>
<dbReference type="InterPro" id="IPR000620">
    <property type="entry name" value="EamA_dom"/>
</dbReference>
<feature type="domain" description="EamA" evidence="8">
    <location>
        <begin position="5"/>
        <end position="136"/>
    </location>
</feature>
<sequence>MLPRTGLLWGLLGVVAFSFTVPFTRVAVVGLDPLFIGCGRAVVAAVLAAIALSIGRATLPTASQWLRLVPVSVGVVAGFPILTSLALRDVGAGHSAVVIGVLPAATALVVVARTHERPARRFWIGAALGVLATVVFTVAGHGGIQAPGIGDLYLIGAVVLAAIGYAQGGVMARELGAWQTICWALLLALPAMLIATVSVTGGHLPHASAHQWMAFGYLSAVSMFLGFFAWYRGLAIGPMTTVSQVQLVQPVLTVAWAVLFLGEQLTVPMVIGGAAVIGCAAFAVRSRVTTTPPSTTARRPMDEPSRAALG</sequence>
<dbReference type="Proteomes" id="UP000271469">
    <property type="component" value="Chromosome"/>
</dbReference>
<feature type="transmembrane region" description="Helical" evidence="7">
    <location>
        <begin position="243"/>
        <end position="261"/>
    </location>
</feature>
<comment type="subcellular location">
    <subcellularLocation>
        <location evidence="1">Membrane</location>
        <topology evidence="1">Multi-pass membrane protein</topology>
    </subcellularLocation>
</comment>
<evidence type="ECO:0000256" key="4">
    <source>
        <dbReference type="ARBA" id="ARBA00022989"/>
    </source>
</evidence>
<dbReference type="EMBL" id="CP033972">
    <property type="protein sequence ID" value="AZG48160.1"/>
    <property type="molecule type" value="Genomic_DNA"/>
</dbReference>
<evidence type="ECO:0000256" key="2">
    <source>
        <dbReference type="ARBA" id="ARBA00007362"/>
    </source>
</evidence>
<keyword evidence="3 7" id="KW-0812">Transmembrane</keyword>
<name>A0A3G8JVG4_9ACTN</name>
<evidence type="ECO:0000259" key="8">
    <source>
        <dbReference type="Pfam" id="PF00892"/>
    </source>
</evidence>
<evidence type="ECO:0000256" key="1">
    <source>
        <dbReference type="ARBA" id="ARBA00004141"/>
    </source>
</evidence>
<dbReference type="SUPFAM" id="SSF103481">
    <property type="entry name" value="Multidrug resistance efflux transporter EmrE"/>
    <property type="match status" value="2"/>
</dbReference>
<feature type="transmembrane region" description="Helical" evidence="7">
    <location>
        <begin position="180"/>
        <end position="200"/>
    </location>
</feature>
<evidence type="ECO:0000313" key="9">
    <source>
        <dbReference type="EMBL" id="AZG48160.1"/>
    </source>
</evidence>
<feature type="region of interest" description="Disordered" evidence="6">
    <location>
        <begin position="291"/>
        <end position="310"/>
    </location>
</feature>
<comment type="similarity">
    <text evidence="2">Belongs to the EamA transporter family.</text>
</comment>
<proteinExistence type="inferred from homology"/>
<dbReference type="InterPro" id="IPR037185">
    <property type="entry name" value="EmrE-like"/>
</dbReference>
<feature type="transmembrane region" description="Helical" evidence="7">
    <location>
        <begin position="66"/>
        <end position="87"/>
    </location>
</feature>
<dbReference type="InterPro" id="IPR050638">
    <property type="entry name" value="AA-Vitamin_Transporters"/>
</dbReference>
<accession>A0A3G8JVG4</accession>
<feature type="transmembrane region" description="Helical" evidence="7">
    <location>
        <begin position="150"/>
        <end position="168"/>
    </location>
</feature>
<reference evidence="9 10" key="1">
    <citation type="submission" date="2018-11" db="EMBL/GenBank/DDBJ databases">
        <title>Gordonia insulae sp. nov., isolated from an island soil.</title>
        <authorList>
            <person name="Kim Y.S."/>
            <person name="Kim S.B."/>
        </authorList>
    </citation>
    <scope>NUCLEOTIDE SEQUENCE [LARGE SCALE GENOMIC DNA]</scope>
    <source>
        <strain evidence="9 10">MMS17-SY073</strain>
    </source>
</reference>
<feature type="domain" description="EamA" evidence="8">
    <location>
        <begin position="149"/>
        <end position="282"/>
    </location>
</feature>
<dbReference type="PANTHER" id="PTHR32322:SF2">
    <property type="entry name" value="EAMA DOMAIN-CONTAINING PROTEIN"/>
    <property type="match status" value="1"/>
</dbReference>